<reference evidence="6 7" key="1">
    <citation type="journal article" date="2024" name="IMA Fungus">
        <title>IMA Genome - F19 : A genome assembly and annotation guide to empower mycologists, including annotated draft genome sequences of Ceratocystis pirilliformis, Diaporthe australafricana, Fusarium ophioides, Paecilomyces lecythidis, and Sporothrix stenoceras.</title>
        <authorList>
            <person name="Aylward J."/>
            <person name="Wilson A.M."/>
            <person name="Visagie C.M."/>
            <person name="Spraker J."/>
            <person name="Barnes I."/>
            <person name="Buitendag C."/>
            <person name="Ceriani C."/>
            <person name="Del Mar Angel L."/>
            <person name="du Plessis D."/>
            <person name="Fuchs T."/>
            <person name="Gasser K."/>
            <person name="Kramer D."/>
            <person name="Li W."/>
            <person name="Munsamy K."/>
            <person name="Piso A."/>
            <person name="Price J.L."/>
            <person name="Sonnekus B."/>
            <person name="Thomas C."/>
            <person name="van der Nest A."/>
            <person name="van Dijk A."/>
            <person name="van Heerden A."/>
            <person name="van Vuuren N."/>
            <person name="Yilmaz N."/>
            <person name="Duong T.A."/>
            <person name="van der Merwe N.A."/>
            <person name="Wingfield M.J."/>
            <person name="Wingfield B.D."/>
        </authorList>
    </citation>
    <scope>NUCLEOTIDE SEQUENCE [LARGE SCALE GENOMIC DNA]</scope>
    <source>
        <strain evidence="6 7">CMW 18167</strain>
    </source>
</reference>
<evidence type="ECO:0000313" key="6">
    <source>
        <dbReference type="EMBL" id="KAL1865227.1"/>
    </source>
</evidence>
<dbReference type="EMBL" id="JAVDPF010000063">
    <property type="protein sequence ID" value="KAL1865227.1"/>
    <property type="molecule type" value="Genomic_DNA"/>
</dbReference>
<dbReference type="Proteomes" id="UP001583193">
    <property type="component" value="Unassembled WGS sequence"/>
</dbReference>
<evidence type="ECO:0000256" key="4">
    <source>
        <dbReference type="ARBA" id="ARBA00023136"/>
    </source>
</evidence>
<keyword evidence="2" id="KW-0812">Transmembrane</keyword>
<gene>
    <name evidence="6" type="ORF">Plec18167_009495</name>
</gene>
<evidence type="ECO:0000256" key="1">
    <source>
        <dbReference type="ARBA" id="ARBA00004370"/>
    </source>
</evidence>
<name>A0ABR3WP62_9EURO</name>
<feature type="domain" description="Fatty acid hydroxylase" evidence="5">
    <location>
        <begin position="178"/>
        <end position="325"/>
    </location>
</feature>
<dbReference type="PANTHER" id="PTHR11863">
    <property type="entry name" value="STEROL DESATURASE"/>
    <property type="match status" value="1"/>
</dbReference>
<dbReference type="Pfam" id="PF04116">
    <property type="entry name" value="FA_hydroxylase"/>
    <property type="match status" value="1"/>
</dbReference>
<comment type="caution">
    <text evidence="6">The sequence shown here is derived from an EMBL/GenBank/DDBJ whole genome shotgun (WGS) entry which is preliminary data.</text>
</comment>
<sequence>MATSANPKDSIKSTWRQADRSTWSFPHKLIDLVNIHHVDLNKEVPVHEKTDKVPDLVQWPLHVWILIHSFIPLLLQQAWAHYTGQNLSSIAAFFLYHEAFHYDSIREVHILRRLGHIYGFFDGDKHERDGVPDASVGKVVESLISTIVFRPLILVLFSYKPELLPSSINWKWLPLEIALYSIVLDFWFYWYHRLMHDVGPLWKFHRKHHLTKHPNPLLTIFADTEQEIGDLVGIPLMTFFTLRLMGLPMGFYEWWICVKYVLFAEIFGHSGLRIHSIMPSTATWLLTPLGASIAVEDHDLHHRKGWRKSHNYGKQTMLWDRIFGTYHDRLESTEQNIDYSDRVVFPFF</sequence>
<evidence type="ECO:0000256" key="3">
    <source>
        <dbReference type="ARBA" id="ARBA00022989"/>
    </source>
</evidence>
<evidence type="ECO:0000313" key="7">
    <source>
        <dbReference type="Proteomes" id="UP001583193"/>
    </source>
</evidence>
<accession>A0ABR3WP62</accession>
<keyword evidence="3" id="KW-1133">Transmembrane helix</keyword>
<proteinExistence type="predicted"/>
<comment type="subcellular location">
    <subcellularLocation>
        <location evidence="1">Membrane</location>
    </subcellularLocation>
</comment>
<keyword evidence="7" id="KW-1185">Reference proteome</keyword>
<dbReference type="InterPro" id="IPR050307">
    <property type="entry name" value="Sterol_Desaturase_Related"/>
</dbReference>
<evidence type="ECO:0000256" key="2">
    <source>
        <dbReference type="ARBA" id="ARBA00022692"/>
    </source>
</evidence>
<organism evidence="6 7">
    <name type="scientific">Paecilomyces lecythidis</name>
    <dbReference type="NCBI Taxonomy" id="3004212"/>
    <lineage>
        <taxon>Eukaryota</taxon>
        <taxon>Fungi</taxon>
        <taxon>Dikarya</taxon>
        <taxon>Ascomycota</taxon>
        <taxon>Pezizomycotina</taxon>
        <taxon>Eurotiomycetes</taxon>
        <taxon>Eurotiomycetidae</taxon>
        <taxon>Eurotiales</taxon>
        <taxon>Thermoascaceae</taxon>
        <taxon>Paecilomyces</taxon>
    </lineage>
</organism>
<protein>
    <recommendedName>
        <fullName evidence="5">Fatty acid hydroxylase domain-containing protein</fullName>
    </recommendedName>
</protein>
<evidence type="ECO:0000259" key="5">
    <source>
        <dbReference type="Pfam" id="PF04116"/>
    </source>
</evidence>
<dbReference type="InterPro" id="IPR006694">
    <property type="entry name" value="Fatty_acid_hydroxylase"/>
</dbReference>
<keyword evidence="4" id="KW-0472">Membrane</keyword>